<sequence length="102" mass="11344">MPKIMKCPSCGSDIKASFVKGAVHLRCKNCEAKYEMTQSSVKKHMAVPLLSVGISVALSMQIFPRDNIDLKFLFIVGLSFLLAMIADCLLVRFGIITYEKEN</sequence>
<feature type="transmembrane region" description="Helical" evidence="1">
    <location>
        <begin position="45"/>
        <end position="64"/>
    </location>
</feature>
<dbReference type="EMBL" id="WUUQ01000001">
    <property type="protein sequence ID" value="MXQ72736.1"/>
    <property type="molecule type" value="Genomic_DNA"/>
</dbReference>
<keyword evidence="1" id="KW-0472">Membrane</keyword>
<keyword evidence="1" id="KW-1133">Transmembrane helix</keyword>
<keyword evidence="1" id="KW-0812">Transmembrane</keyword>
<gene>
    <name evidence="2" type="ORF">GSF08_02090</name>
</gene>
<protein>
    <submittedName>
        <fullName evidence="2">Uncharacterized protein</fullName>
    </submittedName>
</protein>
<reference evidence="2 3" key="2">
    <citation type="submission" date="2020-01" db="EMBL/GenBank/DDBJ databases">
        <title>Clostridiaceae sp. nov. isolated from the gut of human by culturomics.</title>
        <authorList>
            <person name="Chang Y."/>
        </authorList>
    </citation>
    <scope>NUCLEOTIDE SEQUENCE [LARGE SCALE GENOMIC DNA]</scope>
    <source>
        <strain evidence="2 3">DONG20-135</strain>
    </source>
</reference>
<feature type="transmembrane region" description="Helical" evidence="1">
    <location>
        <begin position="70"/>
        <end position="95"/>
    </location>
</feature>
<dbReference type="Proteomes" id="UP000434036">
    <property type="component" value="Unassembled WGS sequence"/>
</dbReference>
<dbReference type="AlphaFoldDB" id="A0A6N8U3F0"/>
<dbReference type="RefSeq" id="WP_160624219.1">
    <property type="nucleotide sequence ID" value="NZ_WUUQ01000001.1"/>
</dbReference>
<reference evidence="2 3" key="1">
    <citation type="submission" date="2019-12" db="EMBL/GenBank/DDBJ databases">
        <authorList>
            <person name="Yang R."/>
        </authorList>
    </citation>
    <scope>NUCLEOTIDE SEQUENCE [LARGE SCALE GENOMIC DNA]</scope>
    <source>
        <strain evidence="2 3">DONG20-135</strain>
    </source>
</reference>
<comment type="caution">
    <text evidence="2">The sequence shown here is derived from an EMBL/GenBank/DDBJ whole genome shotgun (WGS) entry which is preliminary data.</text>
</comment>
<name>A0A6N8U3F0_9FIRM</name>
<accession>A0A6N8U3F0</accession>
<evidence type="ECO:0000313" key="2">
    <source>
        <dbReference type="EMBL" id="MXQ72736.1"/>
    </source>
</evidence>
<keyword evidence="3" id="KW-1185">Reference proteome</keyword>
<organism evidence="2 3">
    <name type="scientific">Copranaerobaculum intestinale</name>
    <dbReference type="NCBI Taxonomy" id="2692629"/>
    <lineage>
        <taxon>Bacteria</taxon>
        <taxon>Bacillati</taxon>
        <taxon>Bacillota</taxon>
        <taxon>Erysipelotrichia</taxon>
        <taxon>Erysipelotrichales</taxon>
        <taxon>Erysipelotrichaceae</taxon>
        <taxon>Copranaerobaculum</taxon>
    </lineage>
</organism>
<evidence type="ECO:0000313" key="3">
    <source>
        <dbReference type="Proteomes" id="UP000434036"/>
    </source>
</evidence>
<proteinExistence type="predicted"/>
<evidence type="ECO:0000256" key="1">
    <source>
        <dbReference type="SAM" id="Phobius"/>
    </source>
</evidence>